<proteinExistence type="predicted"/>
<evidence type="ECO:0000259" key="3">
    <source>
        <dbReference type="Pfam" id="PF03407"/>
    </source>
</evidence>
<feature type="region of interest" description="Disordered" evidence="1">
    <location>
        <begin position="1"/>
        <end position="65"/>
    </location>
</feature>
<dbReference type="AlphaFoldDB" id="A0A9P6W6Q8"/>
<sequence>MAKFELRGAPHSEEPSAVSPSISFSTPGLWNPWDNGEGRSAPTATVARSSAGPATEARFEMGAAEAEEEYALLPTHKTAASAAASTSDFDAAEGDDDAEQGHAYPHTDETPHKGPRMNSVFEQGATRKLVLLGGTAFFLLCLLVVVATHPVPRDMVREGWHRLPFGDKGPPRPYGAKEEQQWHDATPRVERNASVSLQDYLATRFDPESDVVMWTMATGASPSYVPNARNWDFKRAELGMPDSVVILCLDEECLDECERTGLRAHAAYVKSMNKIPPPSQRSRFGKRGAERGHQLAYLKFKAMLEMAQSGYYSLFFEGDTFLSEDPFKYMLRREDDTWDVQFTEDIGYLLNFGWIYARPSQPTIDFYQHAFDQYIAHNQWDQELLSNMVRTLGGREWSGESGKEHWWLCDQIGLRLYMLPLTDFFAHHVTSLEWYYLPEGANPIMNHLTAVLYPNRQFYPKERGWAANIDAFYTSPRPVLTGHPIDTEIHAAAHYARLLHVLAVRMGWALQVPSHMTVHGADGGNQWAYTRNWTRLVSVEAAVPFLFHLLSQTNHLDLLENNFFKHAERYLPASILKDWTKQRTTVDLTEFSSLDDLVAHLEALNISDTKGHIVDLANYDKSGSSAAKWPLDSPAAQNVSQVWREVPFCEGFHKDHLVSTSLFRLSPP</sequence>
<dbReference type="InterPro" id="IPR005069">
    <property type="entry name" value="Nucl-diP-sugar_transferase"/>
</dbReference>
<feature type="domain" description="Nucleotide-diphospho-sugar transferase" evidence="3">
    <location>
        <begin position="242"/>
        <end position="446"/>
    </location>
</feature>
<keyword evidence="5" id="KW-1185">Reference proteome</keyword>
<feature type="transmembrane region" description="Helical" evidence="2">
    <location>
        <begin position="129"/>
        <end position="147"/>
    </location>
</feature>
<feature type="region of interest" description="Disordered" evidence="1">
    <location>
        <begin position="81"/>
        <end position="118"/>
    </location>
</feature>
<keyword evidence="2" id="KW-0812">Transmembrane</keyword>
<dbReference type="Proteomes" id="UP000777482">
    <property type="component" value="Unassembled WGS sequence"/>
</dbReference>
<feature type="compositionally biased region" description="Polar residues" evidence="1">
    <location>
        <begin position="18"/>
        <end position="28"/>
    </location>
</feature>
<dbReference type="EMBL" id="PUHQ01000016">
    <property type="protein sequence ID" value="KAG0664038.1"/>
    <property type="molecule type" value="Genomic_DNA"/>
</dbReference>
<dbReference type="Pfam" id="PF03407">
    <property type="entry name" value="Nucleotid_trans"/>
    <property type="match status" value="1"/>
</dbReference>
<accession>A0A9P6W6Q8</accession>
<organism evidence="4 5">
    <name type="scientific">Rhodotorula mucilaginosa</name>
    <name type="common">Yeast</name>
    <name type="synonym">Rhodotorula rubra</name>
    <dbReference type="NCBI Taxonomy" id="5537"/>
    <lineage>
        <taxon>Eukaryota</taxon>
        <taxon>Fungi</taxon>
        <taxon>Dikarya</taxon>
        <taxon>Basidiomycota</taxon>
        <taxon>Pucciniomycotina</taxon>
        <taxon>Microbotryomycetes</taxon>
        <taxon>Sporidiobolales</taxon>
        <taxon>Sporidiobolaceae</taxon>
        <taxon>Rhodotorula</taxon>
    </lineage>
</organism>
<protein>
    <recommendedName>
        <fullName evidence="3">Nucleotide-diphospho-sugar transferase domain-containing protein</fullName>
    </recommendedName>
</protein>
<evidence type="ECO:0000313" key="5">
    <source>
        <dbReference type="Proteomes" id="UP000777482"/>
    </source>
</evidence>
<evidence type="ECO:0000313" key="4">
    <source>
        <dbReference type="EMBL" id="KAG0664038.1"/>
    </source>
</evidence>
<keyword evidence="2" id="KW-0472">Membrane</keyword>
<name>A0A9P6W6Q8_RHOMI</name>
<comment type="caution">
    <text evidence="4">The sequence shown here is derived from an EMBL/GenBank/DDBJ whole genome shotgun (WGS) entry which is preliminary data.</text>
</comment>
<reference evidence="4 5" key="1">
    <citation type="submission" date="2020-11" db="EMBL/GenBank/DDBJ databases">
        <title>Kefir isolates.</title>
        <authorList>
            <person name="Marcisauskas S."/>
            <person name="Kim Y."/>
            <person name="Blasche S."/>
        </authorList>
    </citation>
    <scope>NUCLEOTIDE SEQUENCE [LARGE SCALE GENOMIC DNA]</scope>
    <source>
        <strain evidence="4 5">KR</strain>
    </source>
</reference>
<dbReference type="OrthoDB" id="2524025at2759"/>
<gene>
    <name evidence="4" type="ORF">C6P46_001898</name>
</gene>
<feature type="compositionally biased region" description="Basic and acidic residues" evidence="1">
    <location>
        <begin position="1"/>
        <end position="14"/>
    </location>
</feature>
<evidence type="ECO:0000256" key="2">
    <source>
        <dbReference type="SAM" id="Phobius"/>
    </source>
</evidence>
<keyword evidence="2" id="KW-1133">Transmembrane helix</keyword>
<evidence type="ECO:0000256" key="1">
    <source>
        <dbReference type="SAM" id="MobiDB-lite"/>
    </source>
</evidence>